<keyword evidence="3" id="KW-1185">Reference proteome</keyword>
<protein>
    <submittedName>
        <fullName evidence="2">Pimeloyl-ACP methyl ester carboxylesterase</fullName>
    </submittedName>
</protein>
<evidence type="ECO:0000313" key="2">
    <source>
        <dbReference type="EMBL" id="MBB5844689.1"/>
    </source>
</evidence>
<dbReference type="EMBL" id="JACHMJ010000001">
    <property type="protein sequence ID" value="MBB5844689.1"/>
    <property type="molecule type" value="Genomic_DNA"/>
</dbReference>
<organism evidence="2 3">
    <name type="scientific">Conyzicola lurida</name>
    <dbReference type="NCBI Taxonomy" id="1172621"/>
    <lineage>
        <taxon>Bacteria</taxon>
        <taxon>Bacillati</taxon>
        <taxon>Actinomycetota</taxon>
        <taxon>Actinomycetes</taxon>
        <taxon>Micrococcales</taxon>
        <taxon>Microbacteriaceae</taxon>
        <taxon>Conyzicola</taxon>
    </lineage>
</organism>
<accession>A0A841ATG4</accession>
<dbReference type="PANTHER" id="PTHR43433:SF5">
    <property type="entry name" value="AB HYDROLASE-1 DOMAIN-CONTAINING PROTEIN"/>
    <property type="match status" value="1"/>
</dbReference>
<reference evidence="2 3" key="1">
    <citation type="submission" date="2020-08" db="EMBL/GenBank/DDBJ databases">
        <title>Sequencing the genomes of 1000 actinobacteria strains.</title>
        <authorList>
            <person name="Klenk H.-P."/>
        </authorList>
    </citation>
    <scope>NUCLEOTIDE SEQUENCE [LARGE SCALE GENOMIC DNA]</scope>
    <source>
        <strain evidence="2 3">DSM 105784</strain>
    </source>
</reference>
<sequence length="268" mass="28208">MTSTHTTPVSGGTLHYEIRGSGPVLIITGAPMGAAAFAPLADALSTDHTVVTHDPRGVGGSVLHDPGRDSTPELRADDLLSILDSLQAEDADVFGSSGGAVTGLALITRHADRVRTLVAHEPPLLELLPYAADWREKTESIIETAREHGVGAGWGAFMRSAGFDTGNAPPPPETTPTPQEIADSVHFFEHELRGTTRYVPDFESLKPHVGRIVVGLGEDSGHLNTDATTRALAALLDVEPVLFPGDHAGFIGQPAEFAARLRAVLATD</sequence>
<dbReference type="PANTHER" id="PTHR43433">
    <property type="entry name" value="HYDROLASE, ALPHA/BETA FOLD FAMILY PROTEIN"/>
    <property type="match status" value="1"/>
</dbReference>
<name>A0A841ATG4_9MICO</name>
<feature type="domain" description="AB hydrolase-1" evidence="1">
    <location>
        <begin position="23"/>
        <end position="140"/>
    </location>
</feature>
<dbReference type="GO" id="GO:0046503">
    <property type="term" value="P:glycerolipid catabolic process"/>
    <property type="evidence" value="ECO:0007669"/>
    <property type="project" value="TreeGrafter"/>
</dbReference>
<gene>
    <name evidence="2" type="ORF">HD599_003012</name>
</gene>
<dbReference type="InterPro" id="IPR029058">
    <property type="entry name" value="AB_hydrolase_fold"/>
</dbReference>
<proteinExistence type="predicted"/>
<dbReference type="RefSeq" id="WP_184239067.1">
    <property type="nucleotide sequence ID" value="NZ_JACHMJ010000001.1"/>
</dbReference>
<dbReference type="InterPro" id="IPR000073">
    <property type="entry name" value="AB_hydrolase_1"/>
</dbReference>
<dbReference type="Gene3D" id="3.40.50.1820">
    <property type="entry name" value="alpha/beta hydrolase"/>
    <property type="match status" value="1"/>
</dbReference>
<evidence type="ECO:0000313" key="3">
    <source>
        <dbReference type="Proteomes" id="UP000536685"/>
    </source>
</evidence>
<dbReference type="Proteomes" id="UP000536685">
    <property type="component" value="Unassembled WGS sequence"/>
</dbReference>
<dbReference type="Pfam" id="PF00561">
    <property type="entry name" value="Abhydrolase_1"/>
    <property type="match status" value="1"/>
</dbReference>
<dbReference type="GO" id="GO:0004806">
    <property type="term" value="F:triacylglycerol lipase activity"/>
    <property type="evidence" value="ECO:0007669"/>
    <property type="project" value="TreeGrafter"/>
</dbReference>
<evidence type="ECO:0000259" key="1">
    <source>
        <dbReference type="Pfam" id="PF00561"/>
    </source>
</evidence>
<dbReference type="AlphaFoldDB" id="A0A841ATG4"/>
<dbReference type="InterPro" id="IPR050471">
    <property type="entry name" value="AB_hydrolase"/>
</dbReference>
<comment type="caution">
    <text evidence="2">The sequence shown here is derived from an EMBL/GenBank/DDBJ whole genome shotgun (WGS) entry which is preliminary data.</text>
</comment>
<dbReference type="SUPFAM" id="SSF53474">
    <property type="entry name" value="alpha/beta-Hydrolases"/>
    <property type="match status" value="1"/>
</dbReference>